<organism evidence="3 4">
    <name type="scientific">Papaver nudicaule</name>
    <name type="common">Iceland poppy</name>
    <dbReference type="NCBI Taxonomy" id="74823"/>
    <lineage>
        <taxon>Eukaryota</taxon>
        <taxon>Viridiplantae</taxon>
        <taxon>Streptophyta</taxon>
        <taxon>Embryophyta</taxon>
        <taxon>Tracheophyta</taxon>
        <taxon>Spermatophyta</taxon>
        <taxon>Magnoliopsida</taxon>
        <taxon>Ranunculales</taxon>
        <taxon>Papaveraceae</taxon>
        <taxon>Papaveroideae</taxon>
        <taxon>Papaver</taxon>
    </lineage>
</organism>
<dbReference type="EMBL" id="JAJJMA010021304">
    <property type="protein sequence ID" value="MCL7023352.1"/>
    <property type="molecule type" value="Genomic_DNA"/>
</dbReference>
<feature type="compositionally biased region" description="Low complexity" evidence="1">
    <location>
        <begin position="74"/>
        <end position="90"/>
    </location>
</feature>
<keyword evidence="4" id="KW-1185">Reference proteome</keyword>
<evidence type="ECO:0000256" key="1">
    <source>
        <dbReference type="SAM" id="MobiDB-lite"/>
    </source>
</evidence>
<protein>
    <submittedName>
        <fullName evidence="3">Uncharacterized protein</fullName>
    </submittedName>
</protein>
<proteinExistence type="predicted"/>
<gene>
    <name evidence="3" type="ORF">MKW94_030449</name>
</gene>
<keyword evidence="2" id="KW-0472">Membrane</keyword>
<sequence length="102" mass="11245">MFSVEGSSLGEMLVKIGMFLLVQALVYLILSNSSSIFSERNMRSLSFKTVRSASIRRIMAVISDLPTNNSDDQPSPSSSPSMRSYLLRSPTSQQITSSARSY</sequence>
<feature type="compositionally biased region" description="Polar residues" evidence="1">
    <location>
        <begin position="91"/>
        <end position="102"/>
    </location>
</feature>
<dbReference type="PANTHER" id="PTHR34268:SF8">
    <property type="entry name" value="FAE DOMAIN-CONTAINING PROTEIN"/>
    <property type="match status" value="1"/>
</dbReference>
<evidence type="ECO:0000256" key="2">
    <source>
        <dbReference type="SAM" id="Phobius"/>
    </source>
</evidence>
<dbReference type="Proteomes" id="UP001177140">
    <property type="component" value="Unassembled WGS sequence"/>
</dbReference>
<keyword evidence="2" id="KW-1133">Transmembrane helix</keyword>
<comment type="caution">
    <text evidence="3">The sequence shown here is derived from an EMBL/GenBank/DDBJ whole genome shotgun (WGS) entry which is preliminary data.</text>
</comment>
<evidence type="ECO:0000313" key="3">
    <source>
        <dbReference type="EMBL" id="MCL7023352.1"/>
    </source>
</evidence>
<feature type="transmembrane region" description="Helical" evidence="2">
    <location>
        <begin position="12"/>
        <end position="30"/>
    </location>
</feature>
<feature type="region of interest" description="Disordered" evidence="1">
    <location>
        <begin position="65"/>
        <end position="102"/>
    </location>
</feature>
<reference evidence="3" key="1">
    <citation type="submission" date="2022-03" db="EMBL/GenBank/DDBJ databases">
        <title>A functionally conserved STORR gene fusion in Papaver species that diverged 16.8 million years ago.</title>
        <authorList>
            <person name="Catania T."/>
        </authorList>
    </citation>
    <scope>NUCLEOTIDE SEQUENCE</scope>
    <source>
        <strain evidence="3">S-191538</strain>
    </source>
</reference>
<evidence type="ECO:0000313" key="4">
    <source>
        <dbReference type="Proteomes" id="UP001177140"/>
    </source>
</evidence>
<name>A0AA41RRR5_PAPNU</name>
<dbReference type="AlphaFoldDB" id="A0AA41RRR5"/>
<dbReference type="PANTHER" id="PTHR34268">
    <property type="entry name" value="OS01G0321850 PROTEIN"/>
    <property type="match status" value="1"/>
</dbReference>
<accession>A0AA41RRR5</accession>
<keyword evidence="2" id="KW-0812">Transmembrane</keyword>